<dbReference type="Pfam" id="PF17420">
    <property type="entry name" value="GP17"/>
    <property type="match status" value="1"/>
</dbReference>
<dbReference type="KEGG" id="vg:55607882"/>
<organism evidence="1 2">
    <name type="scientific">Erwinia phage vB_EamM-Bue1</name>
    <dbReference type="NCBI Taxonomy" id="2099338"/>
    <lineage>
        <taxon>Viruses</taxon>
        <taxon>Duplodnaviria</taxon>
        <taxon>Heunggongvirae</taxon>
        <taxon>Uroviricota</taxon>
        <taxon>Caudoviricetes</taxon>
        <taxon>Pantevenvirales</taxon>
        <taxon>Ackermannviridae</taxon>
        <taxon>Nezavisimistyvirus</taxon>
        <taxon>Nezavisimistyvirus bue1</taxon>
    </lineage>
</organism>
<name>A0A2P1JUA2_9CAUD</name>
<evidence type="ECO:0000313" key="2">
    <source>
        <dbReference type="Proteomes" id="UP000242372"/>
    </source>
</evidence>
<sequence length="157" mass="18020">MTDVTKFQLQFRVWHVPQVPGKAFTFEVPTYDEAVRLQNALAGYDIFQFENNIKPDYCNASGIHFFDHTLSDSDLEEMNLSDRWISIENAQDLAGYMEDFRSNGFHGYHKLPGDVMDAGVEAVRFTVGNIDEQMAERMVQRVHDAVRLALNAEQDKI</sequence>
<proteinExistence type="predicted"/>
<reference evidence="1 2" key="1">
    <citation type="submission" date="2018-02" db="EMBL/GenBank/DDBJ databases">
        <title>Complete Genome Sequences of Erwinia amylovora Phages vB_EamP-S2 and vB_EamM-Bue1.</title>
        <authorList>
            <person name="Knecht L.E."/>
        </authorList>
    </citation>
    <scope>NUCLEOTIDE SEQUENCE [LARGE SCALE GENOMIC DNA]</scope>
</reference>
<dbReference type="EMBL" id="MG973030">
    <property type="protein sequence ID" value="AVO22930.1"/>
    <property type="molecule type" value="Genomic_DNA"/>
</dbReference>
<evidence type="ECO:0000313" key="1">
    <source>
        <dbReference type="EMBL" id="AVO22930.1"/>
    </source>
</evidence>
<dbReference type="GeneID" id="55607882"/>
<dbReference type="Proteomes" id="UP000242372">
    <property type="component" value="Segment"/>
</dbReference>
<protein>
    <submittedName>
        <fullName evidence="1">Superinfection exclusion protein</fullName>
    </submittedName>
</protein>
<keyword evidence="2" id="KW-1185">Reference proteome</keyword>
<accession>A0A2P1JUA2</accession>
<dbReference type="InterPro" id="IPR020285">
    <property type="entry name" value="Gp17"/>
</dbReference>
<dbReference type="RefSeq" id="YP_009837689.1">
    <property type="nucleotide sequence ID" value="NC_048702.1"/>
</dbReference>